<evidence type="ECO:0000313" key="3">
    <source>
        <dbReference type="EMBL" id="EAA28879.3"/>
    </source>
</evidence>
<organism evidence="3 4">
    <name type="scientific">Neurospora crassa (strain ATCC 24698 / 74-OR23-1A / CBS 708.71 / DSM 1257 / FGSC 987)</name>
    <dbReference type="NCBI Taxonomy" id="367110"/>
    <lineage>
        <taxon>Eukaryota</taxon>
        <taxon>Fungi</taxon>
        <taxon>Dikarya</taxon>
        <taxon>Ascomycota</taxon>
        <taxon>Pezizomycotina</taxon>
        <taxon>Sordariomycetes</taxon>
        <taxon>Sordariomycetidae</taxon>
        <taxon>Sordariales</taxon>
        <taxon>Sordariaceae</taxon>
        <taxon>Neurospora</taxon>
    </lineage>
</organism>
<dbReference type="Proteomes" id="UP000001805">
    <property type="component" value="Chromosome 5, Linkage Group VI"/>
</dbReference>
<dbReference type="RefSeq" id="XP_958115.3">
    <property type="nucleotide sequence ID" value="XM_953022.3"/>
</dbReference>
<keyword evidence="1" id="KW-0472">Membrane</keyword>
<dbReference type="KEGG" id="ncr:NCU05915"/>
<feature type="transmembrane region" description="Helical" evidence="1">
    <location>
        <begin position="231"/>
        <end position="256"/>
    </location>
</feature>
<keyword evidence="2" id="KW-0732">Signal</keyword>
<name>Q7S0M5_NEUCR</name>
<evidence type="ECO:0000313" key="4">
    <source>
        <dbReference type="Proteomes" id="UP000001805"/>
    </source>
</evidence>
<reference evidence="3 4" key="1">
    <citation type="journal article" date="2003" name="Nature">
        <title>The genome sequence of the filamentous fungus Neurospora crassa.</title>
        <authorList>
            <person name="Galagan J.E."/>
            <person name="Calvo S.E."/>
            <person name="Borkovich K.A."/>
            <person name="Selker E.U."/>
            <person name="Read N.D."/>
            <person name="Jaffe D."/>
            <person name="FitzHugh W."/>
            <person name="Ma L.J."/>
            <person name="Smirnov S."/>
            <person name="Purcell S."/>
            <person name="Rehman B."/>
            <person name="Elkins T."/>
            <person name="Engels R."/>
            <person name="Wang S."/>
            <person name="Nielsen C.B."/>
            <person name="Butler J."/>
            <person name="Endrizzi M."/>
            <person name="Qui D."/>
            <person name="Ianakiev P."/>
            <person name="Bell-Pedersen D."/>
            <person name="Nelson M.A."/>
            <person name="Werner-Washburne M."/>
            <person name="Selitrennikoff C.P."/>
            <person name="Kinsey J.A."/>
            <person name="Braun E.L."/>
            <person name="Zelter A."/>
            <person name="Schulte U."/>
            <person name="Kothe G.O."/>
            <person name="Jedd G."/>
            <person name="Mewes W."/>
            <person name="Staben C."/>
            <person name="Marcotte E."/>
            <person name="Greenberg D."/>
            <person name="Roy A."/>
            <person name="Foley K."/>
            <person name="Naylor J."/>
            <person name="Stange-Thomann N."/>
            <person name="Barrett R."/>
            <person name="Gnerre S."/>
            <person name="Kamal M."/>
            <person name="Kamvysselis M."/>
            <person name="Mauceli E."/>
            <person name="Bielke C."/>
            <person name="Rudd S."/>
            <person name="Frishman D."/>
            <person name="Krystofova S."/>
            <person name="Rasmussen C."/>
            <person name="Metzenberg R.L."/>
            <person name="Perkins D.D."/>
            <person name="Kroken S."/>
            <person name="Cogoni C."/>
            <person name="Macino G."/>
            <person name="Catcheside D."/>
            <person name="Li W."/>
            <person name="Pratt R.J."/>
            <person name="Osmani S.A."/>
            <person name="DeSouza C.P."/>
            <person name="Glass L."/>
            <person name="Orbach M.J."/>
            <person name="Berglund J.A."/>
            <person name="Voelker R."/>
            <person name="Yarden O."/>
            <person name="Plamann M."/>
            <person name="Seiler S."/>
            <person name="Dunlap J."/>
            <person name="Radford A."/>
            <person name="Aramayo R."/>
            <person name="Natvig D.O."/>
            <person name="Alex L.A."/>
            <person name="Mannhaupt G."/>
            <person name="Ebbole D.J."/>
            <person name="Freitag M."/>
            <person name="Paulsen I."/>
            <person name="Sachs M.S."/>
            <person name="Lander E.S."/>
            <person name="Nusbaum C."/>
            <person name="Birren B."/>
        </authorList>
    </citation>
    <scope>NUCLEOTIDE SEQUENCE [LARGE SCALE GENOMIC DNA]</scope>
    <source>
        <strain evidence="4">ATCC 24698 / 74-OR23-1A / CBS 708.71 / DSM 1257 / FGSC 987</strain>
    </source>
</reference>
<evidence type="ECO:0000256" key="2">
    <source>
        <dbReference type="SAM" id="SignalP"/>
    </source>
</evidence>
<accession>Q7S0M5</accession>
<feature type="chain" id="PRO_5004290966" evidence="2">
    <location>
        <begin position="20"/>
        <end position="367"/>
    </location>
</feature>
<dbReference type="HOGENOM" id="CLU_1038632_0_0_1"/>
<keyword evidence="1" id="KW-0812">Transmembrane</keyword>
<sequence length="367" mass="38434">MLTFIFSLLLLSSIGRSFAANVTAHVEARSRNATTTLIQQKRQNGVIVTRLSTVFLSGEVSKTRTANPGYDCRIDLGARLWGFCPTAVIAASDCGLAGSCVDNHACSKGCGYTNQDFTTFTCKDPGNDYCSTALLMLSNRDLGAFTYIACGKAPITDAYMAYATDAIITYVPTNTQGISTSTTGAPASTSSLASQTAAAIASSASLTSTAPSASGPAEPKGGSDSSNNNNLGAIVGGVVGSLAVLCGSVVAIVWLLRRNRKEKALAMSSPSLTVERDMVNQTGSSDASVLNEIKYPDVYGSERGLGAPTYAVQELEPTEYRGWKPPQELSSMRSPRELSNTWVESMPAELPAGSVYWKGGSGHGNVI</sequence>
<evidence type="ECO:0000256" key="1">
    <source>
        <dbReference type="SAM" id="Phobius"/>
    </source>
</evidence>
<dbReference type="OrthoDB" id="3547571at2759"/>
<dbReference type="STRING" id="367110.Q7S0M5"/>
<dbReference type="AlphaFoldDB" id="Q7S0M5"/>
<dbReference type="PaxDb" id="5141-EFNCRP00000001596"/>
<feature type="signal peptide" evidence="2">
    <location>
        <begin position="1"/>
        <end position="19"/>
    </location>
</feature>
<proteinExistence type="predicted"/>
<protein>
    <submittedName>
        <fullName evidence="3">Uncharacterized protein</fullName>
    </submittedName>
</protein>
<dbReference type="VEuPathDB" id="FungiDB:NCU05915"/>
<dbReference type="EMBL" id="CM002241">
    <property type="protein sequence ID" value="EAA28879.3"/>
    <property type="molecule type" value="Genomic_DNA"/>
</dbReference>
<gene>
    <name evidence="3" type="ORF">NCU05915</name>
</gene>
<dbReference type="InParanoid" id="Q7S0M5"/>
<dbReference type="GeneID" id="3874262"/>
<keyword evidence="4" id="KW-1185">Reference proteome</keyword>
<keyword evidence="1" id="KW-1133">Transmembrane helix</keyword>